<dbReference type="Proteomes" id="UP000054908">
    <property type="component" value="Unassembled WGS sequence"/>
</dbReference>
<dbReference type="InterPro" id="IPR023635">
    <property type="entry name" value="Peptide_deformylase"/>
</dbReference>
<dbReference type="NCBIfam" id="TIGR00079">
    <property type="entry name" value="pept_deformyl"/>
    <property type="match status" value="1"/>
</dbReference>
<evidence type="ECO:0000256" key="6">
    <source>
        <dbReference type="HAMAP-Rule" id="MF_00163"/>
    </source>
</evidence>
<organism evidence="7 8">
    <name type="scientific">Legionella maceachernii</name>
    <dbReference type="NCBI Taxonomy" id="466"/>
    <lineage>
        <taxon>Bacteria</taxon>
        <taxon>Pseudomonadati</taxon>
        <taxon>Pseudomonadota</taxon>
        <taxon>Gammaproteobacteria</taxon>
        <taxon>Legionellales</taxon>
        <taxon>Legionellaceae</taxon>
        <taxon>Legionella</taxon>
    </lineage>
</organism>
<dbReference type="PANTHER" id="PTHR10458:SF22">
    <property type="entry name" value="PEPTIDE DEFORMYLASE"/>
    <property type="match status" value="1"/>
</dbReference>
<keyword evidence="3 6" id="KW-0378">Hydrolase</keyword>
<comment type="function">
    <text evidence="6">Removes the formyl group from the N-terminal Met of newly synthesized proteins. Requires at least a dipeptide for an efficient rate of reaction. N-terminal L-methionine is a prerequisite for activity but the enzyme has broad specificity at other positions.</text>
</comment>
<comment type="caution">
    <text evidence="7">The sequence shown here is derived from an EMBL/GenBank/DDBJ whole genome shotgun (WGS) entry which is preliminary data.</text>
</comment>
<evidence type="ECO:0000256" key="4">
    <source>
        <dbReference type="ARBA" id="ARBA00022917"/>
    </source>
</evidence>
<dbReference type="Gene3D" id="3.90.45.10">
    <property type="entry name" value="Peptide deformylase"/>
    <property type="match status" value="1"/>
</dbReference>
<dbReference type="FunFam" id="3.90.45.10:FF:000001">
    <property type="entry name" value="Peptide deformylase"/>
    <property type="match status" value="1"/>
</dbReference>
<reference evidence="7 8" key="1">
    <citation type="submission" date="2015-11" db="EMBL/GenBank/DDBJ databases">
        <title>Genomic analysis of 38 Legionella species identifies large and diverse effector repertoires.</title>
        <authorList>
            <person name="Burstein D."/>
            <person name="Amaro F."/>
            <person name="Zusman T."/>
            <person name="Lifshitz Z."/>
            <person name="Cohen O."/>
            <person name="Gilbert J.A."/>
            <person name="Pupko T."/>
            <person name="Shuman H.A."/>
            <person name="Segal G."/>
        </authorList>
    </citation>
    <scope>NUCLEOTIDE SEQUENCE [LARGE SCALE GENOMIC DNA]</scope>
    <source>
        <strain evidence="7 8">PX-1-G2-E2</strain>
    </source>
</reference>
<dbReference type="InterPro" id="IPR036821">
    <property type="entry name" value="Peptide_deformylase_sf"/>
</dbReference>
<dbReference type="HAMAP" id="MF_00163">
    <property type="entry name" value="Pep_deformylase"/>
    <property type="match status" value="1"/>
</dbReference>
<feature type="active site" evidence="6">
    <location>
        <position position="134"/>
    </location>
</feature>
<name>A0A0W0W6N5_9GAMM</name>
<evidence type="ECO:0000313" key="8">
    <source>
        <dbReference type="Proteomes" id="UP000054908"/>
    </source>
</evidence>
<dbReference type="GO" id="GO:0042586">
    <property type="term" value="F:peptide deformylase activity"/>
    <property type="evidence" value="ECO:0007669"/>
    <property type="project" value="UniProtKB-UniRule"/>
</dbReference>
<keyword evidence="8" id="KW-1185">Reference proteome</keyword>
<dbReference type="CDD" id="cd00487">
    <property type="entry name" value="Pep_deformylase"/>
    <property type="match status" value="1"/>
</dbReference>
<proteinExistence type="inferred from homology"/>
<evidence type="ECO:0000256" key="3">
    <source>
        <dbReference type="ARBA" id="ARBA00022801"/>
    </source>
</evidence>
<evidence type="ECO:0000256" key="5">
    <source>
        <dbReference type="ARBA" id="ARBA00023004"/>
    </source>
</evidence>
<dbReference type="Pfam" id="PF01327">
    <property type="entry name" value="Pep_deformylase"/>
    <property type="match status" value="1"/>
</dbReference>
<dbReference type="NCBIfam" id="NF001159">
    <property type="entry name" value="PRK00150.1-3"/>
    <property type="match status" value="1"/>
</dbReference>
<sequence>MAIRKILYLPDERLRQIAKPVEQFDDALQTLIDDMFDTMYHARGVGLAAPQIGVSLRLSVIDIVGDKKEQLVLINPEIIATEGEIEYEEGCLSVPGAYDKVVRAKKVTIRALDRFGKEYEMSGEGVLGECFQHEIDHLNGKLFVDLLSPLKRAMARRKLDKFKRLHLRKS</sequence>
<gene>
    <name evidence="6 7" type="primary">def</name>
    <name evidence="7" type="ORF">Lmac_1056</name>
</gene>
<dbReference type="GO" id="GO:0006412">
    <property type="term" value="P:translation"/>
    <property type="evidence" value="ECO:0007669"/>
    <property type="project" value="UniProtKB-UniRule"/>
</dbReference>
<dbReference type="PANTHER" id="PTHR10458">
    <property type="entry name" value="PEPTIDE DEFORMYLASE"/>
    <property type="match status" value="1"/>
</dbReference>
<comment type="catalytic activity">
    <reaction evidence="6">
        <text>N-terminal N-formyl-L-methionyl-[peptide] + H2O = N-terminal L-methionyl-[peptide] + formate</text>
        <dbReference type="Rhea" id="RHEA:24420"/>
        <dbReference type="Rhea" id="RHEA-COMP:10639"/>
        <dbReference type="Rhea" id="RHEA-COMP:10640"/>
        <dbReference type="ChEBI" id="CHEBI:15377"/>
        <dbReference type="ChEBI" id="CHEBI:15740"/>
        <dbReference type="ChEBI" id="CHEBI:49298"/>
        <dbReference type="ChEBI" id="CHEBI:64731"/>
        <dbReference type="EC" id="3.5.1.88"/>
    </reaction>
</comment>
<keyword evidence="2 6" id="KW-0479">Metal-binding</keyword>
<dbReference type="EC" id="3.5.1.88" evidence="6"/>
<dbReference type="PRINTS" id="PR01576">
    <property type="entry name" value="PDEFORMYLASE"/>
</dbReference>
<comment type="similarity">
    <text evidence="1 6">Belongs to the polypeptide deformylase family.</text>
</comment>
<feature type="binding site" evidence="6">
    <location>
        <position position="91"/>
    </location>
    <ligand>
        <name>Fe cation</name>
        <dbReference type="ChEBI" id="CHEBI:24875"/>
    </ligand>
</feature>
<dbReference type="PIRSF" id="PIRSF004749">
    <property type="entry name" value="Pep_def"/>
    <property type="match status" value="1"/>
</dbReference>
<dbReference type="RefSeq" id="WP_058451848.1">
    <property type="nucleotide sequence ID" value="NZ_CAAAIB010000010.1"/>
</dbReference>
<dbReference type="EMBL" id="LNYL01000027">
    <property type="protein sequence ID" value="KTD27997.1"/>
    <property type="molecule type" value="Genomic_DNA"/>
</dbReference>
<dbReference type="AlphaFoldDB" id="A0A0W0W6N5"/>
<dbReference type="PATRIC" id="fig|466.6.peg.1124"/>
<comment type="cofactor">
    <cofactor evidence="6">
        <name>Fe(2+)</name>
        <dbReference type="ChEBI" id="CHEBI:29033"/>
    </cofactor>
    <text evidence="6">Binds 1 Fe(2+) ion.</text>
</comment>
<keyword evidence="5 6" id="KW-0408">Iron</keyword>
<evidence type="ECO:0000256" key="2">
    <source>
        <dbReference type="ARBA" id="ARBA00022723"/>
    </source>
</evidence>
<dbReference type="SUPFAM" id="SSF56420">
    <property type="entry name" value="Peptide deformylase"/>
    <property type="match status" value="1"/>
</dbReference>
<evidence type="ECO:0000256" key="1">
    <source>
        <dbReference type="ARBA" id="ARBA00010759"/>
    </source>
</evidence>
<feature type="binding site" evidence="6">
    <location>
        <position position="133"/>
    </location>
    <ligand>
        <name>Fe cation</name>
        <dbReference type="ChEBI" id="CHEBI:24875"/>
    </ligand>
</feature>
<evidence type="ECO:0000313" key="7">
    <source>
        <dbReference type="EMBL" id="KTD27997.1"/>
    </source>
</evidence>
<accession>A0A0W0W6N5</accession>
<dbReference type="GO" id="GO:0046872">
    <property type="term" value="F:metal ion binding"/>
    <property type="evidence" value="ECO:0007669"/>
    <property type="project" value="UniProtKB-KW"/>
</dbReference>
<dbReference type="STRING" id="466.Lmac_1056"/>
<keyword evidence="4 6" id="KW-0648">Protein biosynthesis</keyword>
<feature type="binding site" evidence="6">
    <location>
        <position position="137"/>
    </location>
    <ligand>
        <name>Fe cation</name>
        <dbReference type="ChEBI" id="CHEBI:24875"/>
    </ligand>
</feature>
<protein>
    <recommendedName>
        <fullName evidence="6">Peptide deformylase</fullName>
        <shortName evidence="6">PDF</shortName>
        <ecNumber evidence="6">3.5.1.88</ecNumber>
    </recommendedName>
    <alternativeName>
        <fullName evidence="6">Polypeptide deformylase</fullName>
    </alternativeName>
</protein>
<dbReference type="OrthoDB" id="9804313at2"/>